<sequence>MSISTVSHVALILLKLTSCCVCYNILVYNPQVGHSHAGFWSSVADHLVEAGHNVVSYILRKGKQHFSIHTVYSPAYNEDVKPTGAKLATVLSRPRQKNLYLNLTSLAGLFWTASGMNIVQMKEVILLPFYQINDVNIINTLNRTTYDVGVTELISSCGFVIIEKLNIQNYVSGFATNLMEMTTAPFQFENVPSYVPATMTHLDEEMSFSERLFNFGTLIGSRVLMELFVNSKLSYEELVPNFRLQEKIAHSTYVFINSDIHLEFPRPLDPRIIHLGSIGVRDPKPLSQDFALMLDGFNGPVVVIAFGSVVQSCDMPNDILNAFLGTFSNFPEVLFLWKYEKNSSLANGMTNVVKRNWLPLNDLFAHEKVRLFVSHCGLNSLVETSSAAVPMLCIPLYGDQMRNAKIAKNLGIAHVLDKTKISIAALSKALRELLFNSK</sequence>
<keyword evidence="4" id="KW-0808">Transferase</keyword>
<reference evidence="7 8" key="2">
    <citation type="submission" date="2018-10" db="EMBL/GenBank/DDBJ databases">
        <authorList>
            <consortium name="Pathogen Informatics"/>
        </authorList>
    </citation>
    <scope>NUCLEOTIDE SEQUENCE [LARGE SCALE GENOMIC DNA]</scope>
</reference>
<dbReference type="AlphaFoldDB" id="A0A0N4VKE7"/>
<accession>A0A0N4VKE7</accession>
<evidence type="ECO:0000256" key="1">
    <source>
        <dbReference type="ARBA" id="ARBA00009995"/>
    </source>
</evidence>
<dbReference type="PANTHER" id="PTHR48043">
    <property type="entry name" value="EG:EG0003.4 PROTEIN-RELATED"/>
    <property type="match status" value="1"/>
</dbReference>
<evidence type="ECO:0000256" key="3">
    <source>
        <dbReference type="ARBA" id="ARBA00022676"/>
    </source>
</evidence>
<dbReference type="STRING" id="51028.A0A0N4VKE7"/>
<dbReference type="EMBL" id="UXUI01011037">
    <property type="protein sequence ID" value="VDD95892.1"/>
    <property type="molecule type" value="Genomic_DNA"/>
</dbReference>
<dbReference type="WBParaSite" id="EVEC_0001133501-mRNA-1">
    <property type="protein sequence ID" value="EVEC_0001133501-mRNA-1"/>
    <property type="gene ID" value="EVEC_0001133501"/>
</dbReference>
<dbReference type="GO" id="GO:0015020">
    <property type="term" value="F:glucuronosyltransferase activity"/>
    <property type="evidence" value="ECO:0007669"/>
    <property type="project" value="UniProtKB-EC"/>
</dbReference>
<dbReference type="Proteomes" id="UP000274131">
    <property type="component" value="Unassembled WGS sequence"/>
</dbReference>
<proteinExistence type="inferred from homology"/>
<dbReference type="InterPro" id="IPR050271">
    <property type="entry name" value="UDP-glycosyltransferase"/>
</dbReference>
<dbReference type="SUPFAM" id="SSF53756">
    <property type="entry name" value="UDP-Glycosyltransferase/glycogen phosphorylase"/>
    <property type="match status" value="1"/>
</dbReference>
<feature type="signal peptide" evidence="6">
    <location>
        <begin position="1"/>
        <end position="22"/>
    </location>
</feature>
<dbReference type="InterPro" id="IPR002213">
    <property type="entry name" value="UDP_glucos_trans"/>
</dbReference>
<dbReference type="OrthoDB" id="5835829at2759"/>
<comment type="catalytic activity">
    <reaction evidence="5">
        <text>glucuronate acceptor + UDP-alpha-D-glucuronate = acceptor beta-D-glucuronoside + UDP + H(+)</text>
        <dbReference type="Rhea" id="RHEA:21032"/>
        <dbReference type="ChEBI" id="CHEBI:15378"/>
        <dbReference type="ChEBI" id="CHEBI:58052"/>
        <dbReference type="ChEBI" id="CHEBI:58223"/>
        <dbReference type="ChEBI" id="CHEBI:132367"/>
        <dbReference type="ChEBI" id="CHEBI:132368"/>
        <dbReference type="EC" id="2.4.1.17"/>
    </reaction>
</comment>
<evidence type="ECO:0000256" key="5">
    <source>
        <dbReference type="ARBA" id="ARBA00047475"/>
    </source>
</evidence>
<evidence type="ECO:0000313" key="7">
    <source>
        <dbReference type="EMBL" id="VDD95892.1"/>
    </source>
</evidence>
<dbReference type="Pfam" id="PF00201">
    <property type="entry name" value="UDPGT"/>
    <property type="match status" value="1"/>
</dbReference>
<organism evidence="9">
    <name type="scientific">Enterobius vermicularis</name>
    <name type="common">Human pinworm</name>
    <dbReference type="NCBI Taxonomy" id="51028"/>
    <lineage>
        <taxon>Eukaryota</taxon>
        <taxon>Metazoa</taxon>
        <taxon>Ecdysozoa</taxon>
        <taxon>Nematoda</taxon>
        <taxon>Chromadorea</taxon>
        <taxon>Rhabditida</taxon>
        <taxon>Spirurina</taxon>
        <taxon>Oxyuridomorpha</taxon>
        <taxon>Oxyuroidea</taxon>
        <taxon>Oxyuridae</taxon>
        <taxon>Enterobius</taxon>
    </lineage>
</organism>
<keyword evidence="3" id="KW-0328">Glycosyltransferase</keyword>
<feature type="chain" id="PRO_5043123014" description="glucuronosyltransferase" evidence="6">
    <location>
        <begin position="23"/>
        <end position="438"/>
    </location>
</feature>
<protein>
    <recommendedName>
        <fullName evidence="2">glucuronosyltransferase</fullName>
        <ecNumber evidence="2">2.4.1.17</ecNumber>
    </recommendedName>
</protein>
<keyword evidence="8" id="KW-1185">Reference proteome</keyword>
<dbReference type="EC" id="2.4.1.17" evidence="2"/>
<evidence type="ECO:0000313" key="8">
    <source>
        <dbReference type="Proteomes" id="UP000274131"/>
    </source>
</evidence>
<reference evidence="9" key="1">
    <citation type="submission" date="2017-02" db="UniProtKB">
        <authorList>
            <consortium name="WormBaseParasite"/>
        </authorList>
    </citation>
    <scope>IDENTIFICATION</scope>
</reference>
<evidence type="ECO:0000256" key="6">
    <source>
        <dbReference type="SAM" id="SignalP"/>
    </source>
</evidence>
<dbReference type="CDD" id="cd03784">
    <property type="entry name" value="GT1_Gtf-like"/>
    <property type="match status" value="1"/>
</dbReference>
<dbReference type="Gene3D" id="3.40.50.2000">
    <property type="entry name" value="Glycogen Phosphorylase B"/>
    <property type="match status" value="1"/>
</dbReference>
<evidence type="ECO:0000313" key="9">
    <source>
        <dbReference type="WBParaSite" id="EVEC_0001133501-mRNA-1"/>
    </source>
</evidence>
<comment type="similarity">
    <text evidence="1">Belongs to the UDP-glycosyltransferase family.</text>
</comment>
<keyword evidence="6" id="KW-0732">Signal</keyword>
<gene>
    <name evidence="7" type="ORF">EVEC_LOCUS10643</name>
</gene>
<evidence type="ECO:0000256" key="4">
    <source>
        <dbReference type="ARBA" id="ARBA00022679"/>
    </source>
</evidence>
<dbReference type="FunFam" id="3.40.50.2000:FF:000021">
    <property type="entry name" value="UDP-glucuronosyltransferase"/>
    <property type="match status" value="1"/>
</dbReference>
<name>A0A0N4VKE7_ENTVE</name>
<evidence type="ECO:0000256" key="2">
    <source>
        <dbReference type="ARBA" id="ARBA00012544"/>
    </source>
</evidence>
<dbReference type="PANTHER" id="PTHR48043:SF46">
    <property type="entry name" value="UDP-GLUCURONOSYLTRANSFERASE UGT-60-RELATED"/>
    <property type="match status" value="1"/>
</dbReference>